<name>A0ABU7ZTF4_9HYPH</name>
<evidence type="ECO:0000256" key="3">
    <source>
        <dbReference type="ARBA" id="ARBA00022475"/>
    </source>
</evidence>
<dbReference type="InterPro" id="IPR011066">
    <property type="entry name" value="MscS_channel_C_sf"/>
</dbReference>
<comment type="similarity">
    <text evidence="2">Belongs to the MscS (TC 1.A.23) family.</text>
</comment>
<keyword evidence="4 7" id="KW-0812">Transmembrane</keyword>
<dbReference type="RefSeq" id="WP_334252708.1">
    <property type="nucleotide sequence ID" value="NZ_JBAKBE010000013.1"/>
</dbReference>
<keyword evidence="6 7" id="KW-0472">Membrane</keyword>
<feature type="transmembrane region" description="Helical" evidence="7">
    <location>
        <begin position="48"/>
        <end position="70"/>
    </location>
</feature>
<keyword evidence="5 7" id="KW-1133">Transmembrane helix</keyword>
<evidence type="ECO:0000313" key="11">
    <source>
        <dbReference type="EMBL" id="MEH0098333.1"/>
    </source>
</evidence>
<feature type="domain" description="Mechanosensitive ion channel MscS" evidence="8">
    <location>
        <begin position="503"/>
        <end position="568"/>
    </location>
</feature>
<dbReference type="Pfam" id="PF21082">
    <property type="entry name" value="MS_channel_3rd"/>
    <property type="match status" value="1"/>
</dbReference>
<evidence type="ECO:0000256" key="4">
    <source>
        <dbReference type="ARBA" id="ARBA00022692"/>
    </source>
</evidence>
<dbReference type="Pfam" id="PF21088">
    <property type="entry name" value="MS_channel_1st"/>
    <property type="match status" value="1"/>
</dbReference>
<dbReference type="Proteomes" id="UP001380822">
    <property type="component" value="Unassembled WGS sequence"/>
</dbReference>
<keyword evidence="12" id="KW-1185">Reference proteome</keyword>
<feature type="domain" description="Mechanosensitive ion channel MscS C-terminal" evidence="9">
    <location>
        <begin position="575"/>
        <end position="661"/>
    </location>
</feature>
<dbReference type="PANTHER" id="PTHR30460:SF0">
    <property type="entry name" value="MODERATE CONDUCTANCE MECHANOSENSITIVE CHANNEL YBIO"/>
    <property type="match status" value="1"/>
</dbReference>
<organism evidence="11 12">
    <name type="scientific">Pannonibacter anstelovis</name>
    <dbReference type="NCBI Taxonomy" id="3121537"/>
    <lineage>
        <taxon>Bacteria</taxon>
        <taxon>Pseudomonadati</taxon>
        <taxon>Pseudomonadota</taxon>
        <taxon>Alphaproteobacteria</taxon>
        <taxon>Hyphomicrobiales</taxon>
        <taxon>Stappiaceae</taxon>
        <taxon>Pannonibacter</taxon>
    </lineage>
</organism>
<dbReference type="InterPro" id="IPR049142">
    <property type="entry name" value="MS_channel_1st"/>
</dbReference>
<dbReference type="InterPro" id="IPR049278">
    <property type="entry name" value="MS_channel_C"/>
</dbReference>
<evidence type="ECO:0000259" key="10">
    <source>
        <dbReference type="Pfam" id="PF21088"/>
    </source>
</evidence>
<feature type="transmembrane region" description="Helical" evidence="7">
    <location>
        <begin position="91"/>
        <end position="116"/>
    </location>
</feature>
<dbReference type="EMBL" id="JBAKBE010000013">
    <property type="protein sequence ID" value="MEH0098333.1"/>
    <property type="molecule type" value="Genomic_DNA"/>
</dbReference>
<dbReference type="InterPro" id="IPR010920">
    <property type="entry name" value="LSM_dom_sf"/>
</dbReference>
<feature type="transmembrane region" description="Helical" evidence="7">
    <location>
        <begin position="461"/>
        <end position="481"/>
    </location>
</feature>
<evidence type="ECO:0000259" key="8">
    <source>
        <dbReference type="Pfam" id="PF00924"/>
    </source>
</evidence>
<dbReference type="Gene3D" id="1.10.287.1260">
    <property type="match status" value="1"/>
</dbReference>
<sequence>MSMDMSQTMNESFQLRGAVRELVAAAPHLPDELMATLRGVSPDASLTWLWNALAVLAIALIAGIVVQLLFRHWAKTVYLTRFAPEPETRAGRIAFLLGRGFVMSLETIVFLVTAWLTAVLLHEDMAAARATVQTGLLAYTAWRVIRLVLFNILAPDNASYRMLTMDDASAASLYNALRAGLGMSILIISLSVLMAKLGLGEQSHKLALIISAAASTLILSGIAIIWRKSVAAAIEGSRPADGDGHISPALHFVARVWHMAAVVYFLFAFGASSIRILLDQPFSSGLVGAPVIALVAALMLHGLLLLLIDRLLPRLDTRKAKASLMQDLARAETAAGEAPDAGANASQAEAEALEAESARAPYRDLFDHGAGILTLVFSAWLLLRTWGISIMDDSSILGNLIEVAIVAFLGYMAYQSVEIAVAQTIRRDMQRIAPGAQEAGEIEIGGTGDSRLSTLLPIFRNFLLITIVVISAMLILSQIGIDIAPLFAGAGVVGLAIGFGAQTLIRDIFSGAFYLIDDAFRKGEYIDIGSAKGTVEKISIRSMQLRHHRGALTTVPFGEIKHVQNFSRDWAIMKLAFRVTYDTDTEKMRKIIKKFGQELLNDPYYGPMFLDPLKSQGILSMEDSAMIARVKFTSRPGKQFELRKVIYAGLQDLFEKNGIRFAHREVTVRVADADGRLLPAPTPAQIAGAAAGAHAGILAAEAGAPAQDSQP</sequence>
<dbReference type="PANTHER" id="PTHR30460">
    <property type="entry name" value="MODERATE CONDUCTANCE MECHANOSENSITIVE CHANNEL YBIO"/>
    <property type="match status" value="1"/>
</dbReference>
<dbReference type="SUPFAM" id="SSF82861">
    <property type="entry name" value="Mechanosensitive channel protein MscS (YggB), transmembrane region"/>
    <property type="match status" value="1"/>
</dbReference>
<dbReference type="InterPro" id="IPR045276">
    <property type="entry name" value="YbiO_bact"/>
</dbReference>
<feature type="domain" description="Mechanosensitive ion channel transmembrane helices 2/3" evidence="10">
    <location>
        <begin position="462"/>
        <end position="502"/>
    </location>
</feature>
<feature type="transmembrane region" description="Helical" evidence="7">
    <location>
        <begin position="284"/>
        <end position="308"/>
    </location>
</feature>
<feature type="transmembrane region" description="Helical" evidence="7">
    <location>
        <begin position="256"/>
        <end position="278"/>
    </location>
</feature>
<proteinExistence type="inferred from homology"/>
<evidence type="ECO:0000256" key="7">
    <source>
        <dbReference type="SAM" id="Phobius"/>
    </source>
</evidence>
<dbReference type="Gene3D" id="2.30.30.60">
    <property type="match status" value="1"/>
</dbReference>
<comment type="caution">
    <text evidence="11">The sequence shown here is derived from an EMBL/GenBank/DDBJ whole genome shotgun (WGS) entry which is preliminary data.</text>
</comment>
<reference evidence="11 12" key="1">
    <citation type="submission" date="2024-02" db="EMBL/GenBank/DDBJ databases">
        <title>A new putative Pannonibacter species isolated from two cases of bloodstream infections in paediatric patients.</title>
        <authorList>
            <person name="Castellana S."/>
            <person name="De Laurentiis V."/>
            <person name="Grassi M."/>
            <person name="De Leonardis F."/>
            <person name="Mosca A."/>
            <person name="De Carlo C."/>
            <person name="Sparapano E."/>
            <person name="Ronga L."/>
            <person name="Santacroce L."/>
            <person name="Chironna M."/>
            <person name="De Robertis A."/>
            <person name="Bianco A."/>
            <person name="Del Sambro L."/>
            <person name="Capozzi L."/>
            <person name="Parisi A."/>
        </authorList>
    </citation>
    <scope>NUCLEOTIDE SEQUENCE [LARGE SCALE GENOMIC DNA]</scope>
    <source>
        <strain evidence="11 12">Pt2</strain>
    </source>
</reference>
<feature type="transmembrane region" description="Helical" evidence="7">
    <location>
        <begin position="365"/>
        <end position="383"/>
    </location>
</feature>
<dbReference type="InterPro" id="IPR011014">
    <property type="entry name" value="MscS_channel_TM-2"/>
</dbReference>
<comment type="subcellular location">
    <subcellularLocation>
        <location evidence="1">Cell membrane</location>
        <topology evidence="1">Multi-pass membrane protein</topology>
    </subcellularLocation>
</comment>
<evidence type="ECO:0000259" key="9">
    <source>
        <dbReference type="Pfam" id="PF21082"/>
    </source>
</evidence>
<evidence type="ECO:0000256" key="6">
    <source>
        <dbReference type="ARBA" id="ARBA00023136"/>
    </source>
</evidence>
<keyword evidence="3" id="KW-1003">Cell membrane</keyword>
<dbReference type="Gene3D" id="3.30.70.100">
    <property type="match status" value="1"/>
</dbReference>
<dbReference type="InterPro" id="IPR006685">
    <property type="entry name" value="MscS_channel_2nd"/>
</dbReference>
<evidence type="ECO:0000256" key="2">
    <source>
        <dbReference type="ARBA" id="ARBA00008017"/>
    </source>
</evidence>
<evidence type="ECO:0000313" key="12">
    <source>
        <dbReference type="Proteomes" id="UP001380822"/>
    </source>
</evidence>
<dbReference type="SUPFAM" id="SSF82689">
    <property type="entry name" value="Mechanosensitive channel protein MscS (YggB), C-terminal domain"/>
    <property type="match status" value="1"/>
</dbReference>
<protein>
    <submittedName>
        <fullName evidence="11">Mechanosensitive ion channel family protein</fullName>
    </submittedName>
</protein>
<gene>
    <name evidence="11" type="ORF">V6L76_18875</name>
</gene>
<dbReference type="Pfam" id="PF00924">
    <property type="entry name" value="MS_channel_2nd"/>
    <property type="match status" value="1"/>
</dbReference>
<accession>A0ABU7ZTF4</accession>
<feature type="transmembrane region" description="Helical" evidence="7">
    <location>
        <begin position="175"/>
        <end position="194"/>
    </location>
</feature>
<feature type="transmembrane region" description="Helical" evidence="7">
    <location>
        <begin position="487"/>
        <end position="505"/>
    </location>
</feature>
<feature type="transmembrane region" description="Helical" evidence="7">
    <location>
        <begin position="136"/>
        <end position="154"/>
    </location>
</feature>
<dbReference type="SUPFAM" id="SSF50182">
    <property type="entry name" value="Sm-like ribonucleoproteins"/>
    <property type="match status" value="1"/>
</dbReference>
<feature type="transmembrane region" description="Helical" evidence="7">
    <location>
        <begin position="206"/>
        <end position="226"/>
    </location>
</feature>
<evidence type="ECO:0000256" key="5">
    <source>
        <dbReference type="ARBA" id="ARBA00022989"/>
    </source>
</evidence>
<dbReference type="InterPro" id="IPR023408">
    <property type="entry name" value="MscS_beta-dom_sf"/>
</dbReference>
<evidence type="ECO:0000256" key="1">
    <source>
        <dbReference type="ARBA" id="ARBA00004651"/>
    </source>
</evidence>
<feature type="transmembrane region" description="Helical" evidence="7">
    <location>
        <begin position="403"/>
        <end position="422"/>
    </location>
</feature>